<dbReference type="CDD" id="cd00571">
    <property type="entry name" value="UreE"/>
    <property type="match status" value="1"/>
</dbReference>
<dbReference type="InterPro" id="IPR007864">
    <property type="entry name" value="UreE_C_dom"/>
</dbReference>
<reference evidence="7 8" key="1">
    <citation type="submission" date="2017-06" db="EMBL/GenBank/DDBJ databases">
        <title>Genome sequencing of cyanobaciteial culture collection at National Institute for Environmental Studies (NIES).</title>
        <authorList>
            <person name="Hirose Y."/>
            <person name="Shimura Y."/>
            <person name="Fujisawa T."/>
            <person name="Nakamura Y."/>
            <person name="Kawachi M."/>
        </authorList>
    </citation>
    <scope>NUCLEOTIDE SEQUENCE [LARGE SCALE GENOMIC DNA]</scope>
    <source>
        <strain evidence="7 8">NIES-21</strain>
    </source>
</reference>
<accession>A0A1Z4GBU8</accession>
<dbReference type="PIRSF" id="PIRSF036402">
    <property type="entry name" value="Ureas_acces_UreE"/>
    <property type="match status" value="1"/>
</dbReference>
<dbReference type="GO" id="GO:0006457">
    <property type="term" value="P:protein folding"/>
    <property type="evidence" value="ECO:0007669"/>
    <property type="project" value="InterPro"/>
</dbReference>
<evidence type="ECO:0000259" key="6">
    <source>
        <dbReference type="SMART" id="SM00988"/>
    </source>
</evidence>
<name>A0A1Z4GBU8_9CYAN</name>
<dbReference type="NCBIfam" id="NF009751">
    <property type="entry name" value="PRK13261.1-1"/>
    <property type="match status" value="1"/>
</dbReference>
<dbReference type="InterPro" id="IPR036118">
    <property type="entry name" value="UreE_N_sf"/>
</dbReference>
<evidence type="ECO:0000256" key="3">
    <source>
        <dbReference type="ARBA" id="ARBA00022596"/>
    </source>
</evidence>
<dbReference type="HAMAP" id="MF_00822">
    <property type="entry name" value="UreE"/>
    <property type="match status" value="1"/>
</dbReference>
<evidence type="ECO:0000256" key="2">
    <source>
        <dbReference type="ARBA" id="ARBA00022490"/>
    </source>
</evidence>
<dbReference type="Pfam" id="PF05194">
    <property type="entry name" value="UreE_C"/>
    <property type="match status" value="1"/>
</dbReference>
<dbReference type="SMART" id="SM00988">
    <property type="entry name" value="UreE_N"/>
    <property type="match status" value="1"/>
</dbReference>
<evidence type="ECO:0000256" key="4">
    <source>
        <dbReference type="ARBA" id="ARBA00023186"/>
    </source>
</evidence>
<evidence type="ECO:0000313" key="7">
    <source>
        <dbReference type="EMBL" id="BAY14806.1"/>
    </source>
</evidence>
<keyword evidence="8" id="KW-1185">Reference proteome</keyword>
<keyword evidence="4 5" id="KW-0143">Chaperone</keyword>
<sequence>MLDDEYFAQRRKGAKMILTQRQPPDADAVVSLTLALTAEERTRSRHRFEMADGQVVFLRLPRGTVLRDGDILQDENDGSLMRIVAKPEPVLTVLATSSLLLMRAAYHLGNRHVAVEITPSYLRLSPDGVLKTMLAQLGLEIAEEIAPFQPELGAYGHHHPH</sequence>
<keyword evidence="3 5" id="KW-0533">Nickel</keyword>
<organism evidence="7 8">
    <name type="scientific">Anabaenopsis circularis NIES-21</name>
    <dbReference type="NCBI Taxonomy" id="1085406"/>
    <lineage>
        <taxon>Bacteria</taxon>
        <taxon>Bacillati</taxon>
        <taxon>Cyanobacteriota</taxon>
        <taxon>Cyanophyceae</taxon>
        <taxon>Nostocales</taxon>
        <taxon>Nodulariaceae</taxon>
        <taxon>Anabaenopsis</taxon>
    </lineage>
</organism>
<dbReference type="SUPFAM" id="SSF69737">
    <property type="entry name" value="Urease metallochaperone UreE, C-terminal domain"/>
    <property type="match status" value="1"/>
</dbReference>
<dbReference type="GO" id="GO:0016151">
    <property type="term" value="F:nickel cation binding"/>
    <property type="evidence" value="ECO:0007669"/>
    <property type="project" value="UniProtKB-UniRule"/>
</dbReference>
<comment type="subcellular location">
    <subcellularLocation>
        <location evidence="1 5">Cytoplasm</location>
    </subcellularLocation>
</comment>
<dbReference type="GO" id="GO:0065003">
    <property type="term" value="P:protein-containing complex assembly"/>
    <property type="evidence" value="ECO:0007669"/>
    <property type="project" value="InterPro"/>
</dbReference>
<dbReference type="GO" id="GO:0019627">
    <property type="term" value="P:urea metabolic process"/>
    <property type="evidence" value="ECO:0007669"/>
    <property type="project" value="InterPro"/>
</dbReference>
<evidence type="ECO:0000256" key="5">
    <source>
        <dbReference type="HAMAP-Rule" id="MF_00822"/>
    </source>
</evidence>
<dbReference type="Proteomes" id="UP000218287">
    <property type="component" value="Chromosome"/>
</dbReference>
<dbReference type="Pfam" id="PF02814">
    <property type="entry name" value="UreE_N"/>
    <property type="match status" value="1"/>
</dbReference>
<protein>
    <recommendedName>
        <fullName evidence="5">Urease accessory protein UreE</fullName>
    </recommendedName>
</protein>
<dbReference type="InterPro" id="IPR004029">
    <property type="entry name" value="UreE_N"/>
</dbReference>
<dbReference type="EMBL" id="AP018174">
    <property type="protein sequence ID" value="BAY14806.1"/>
    <property type="molecule type" value="Genomic_DNA"/>
</dbReference>
<evidence type="ECO:0000256" key="1">
    <source>
        <dbReference type="ARBA" id="ARBA00004496"/>
    </source>
</evidence>
<evidence type="ECO:0000313" key="8">
    <source>
        <dbReference type="Proteomes" id="UP000218287"/>
    </source>
</evidence>
<comment type="function">
    <text evidence="5">Involved in urease metallocenter assembly. Binds nickel. Probably functions as a nickel donor during metallocenter assembly.</text>
</comment>
<dbReference type="SUPFAM" id="SSF69287">
    <property type="entry name" value="Urease metallochaperone UreE, N-terminal domain"/>
    <property type="match status" value="1"/>
</dbReference>
<comment type="similarity">
    <text evidence="5">Belongs to the UreE family.</text>
</comment>
<keyword evidence="2 5" id="KW-0963">Cytoplasm</keyword>
<proteinExistence type="inferred from homology"/>
<feature type="domain" description="UreE urease accessory N-terminal" evidence="6">
    <location>
        <begin position="16"/>
        <end position="81"/>
    </location>
</feature>
<dbReference type="Gene3D" id="2.60.260.20">
    <property type="entry name" value="Urease metallochaperone UreE, N-terminal domain"/>
    <property type="match status" value="1"/>
</dbReference>
<dbReference type="InterPro" id="IPR012406">
    <property type="entry name" value="UreE"/>
</dbReference>
<dbReference type="GO" id="GO:0005737">
    <property type="term" value="C:cytoplasm"/>
    <property type="evidence" value="ECO:0007669"/>
    <property type="project" value="UniProtKB-SubCell"/>
</dbReference>
<dbReference type="GO" id="GO:0051082">
    <property type="term" value="F:unfolded protein binding"/>
    <property type="evidence" value="ECO:0007669"/>
    <property type="project" value="UniProtKB-UniRule"/>
</dbReference>
<gene>
    <name evidence="5 7" type="primary">ureE</name>
    <name evidence="7" type="ORF">NIES21_05900</name>
</gene>
<dbReference type="Gene3D" id="3.30.70.790">
    <property type="entry name" value="UreE, C-terminal domain"/>
    <property type="match status" value="1"/>
</dbReference>
<dbReference type="AlphaFoldDB" id="A0A1Z4GBU8"/>